<proteinExistence type="predicted"/>
<dbReference type="Proteomes" id="UP000477311">
    <property type="component" value="Unassembled WGS sequence"/>
</dbReference>
<keyword evidence="2" id="KW-1185">Reference proteome</keyword>
<evidence type="ECO:0000313" key="2">
    <source>
        <dbReference type="Proteomes" id="UP000477311"/>
    </source>
</evidence>
<name>A0A6M1RRA8_9BACT</name>
<dbReference type="EMBL" id="JAAKYA010000077">
    <property type="protein sequence ID" value="NGO39927.1"/>
    <property type="molecule type" value="Genomic_DNA"/>
</dbReference>
<evidence type="ECO:0000313" key="1">
    <source>
        <dbReference type="EMBL" id="NGO39927.1"/>
    </source>
</evidence>
<gene>
    <name evidence="1" type="ORF">G4L39_11070</name>
</gene>
<organism evidence="1 2">
    <name type="scientific">Limisphaera ngatamarikiensis</name>
    <dbReference type="NCBI Taxonomy" id="1324935"/>
    <lineage>
        <taxon>Bacteria</taxon>
        <taxon>Pseudomonadati</taxon>
        <taxon>Verrucomicrobiota</taxon>
        <taxon>Verrucomicrobiia</taxon>
        <taxon>Limisphaerales</taxon>
        <taxon>Limisphaeraceae</taxon>
        <taxon>Limisphaera</taxon>
    </lineage>
</organism>
<evidence type="ECO:0008006" key="3">
    <source>
        <dbReference type="Google" id="ProtNLM"/>
    </source>
</evidence>
<dbReference type="AlphaFoldDB" id="A0A6M1RRA8"/>
<sequence length="449" mass="50742">MGSSWPATSRAGIDPYEVQVVEQGTGWPVPLVELRTTHQMRWVTDNAGRVALDAPELMHREVWLEIRSPGYGLPADGFGMRGVRVRPVPGGRTRIEVQRSSIARRLGRLTGAGLLAESQKLGLYGDSRESGVWGCDSVQIAAHRGRLYWIWGDTTLGHYPLGIFHATAAVTSLDPIPRAEPPVRIEFQMVTNAEGRPRAVAEMPGEGPTWLSGLVSLPDRQGRARLVSAYAKIKPPLEVYRWGLCVWNEERLRFEPLKVIWTKTDSDPRPPPVPEGHAVPWEDPEGRHWILFGNPFPFLRCPASFEAWQDPAQWERLEPPEHLLSAEGAPVQPHSGSIAWHPWRRRWVAVFMERFGKPSAFGEVWYAEAQSPLGPWGRAVKVLSHDNYTFYNPRIHAETLRSDSPVLLFEGTYSREFANRPEPTPRYDYNQVLYRLDLDDPRLAPAQSP</sequence>
<accession>A0A6M1RRA8</accession>
<reference evidence="1 2" key="1">
    <citation type="submission" date="2020-02" db="EMBL/GenBank/DDBJ databases">
        <title>Draft genome sequence of Limisphaera ngatamarikiensis NGM72.4T, a thermophilic Verrucomicrobia grouped in subdivision 3.</title>
        <authorList>
            <person name="Carere C.R."/>
            <person name="Steen J."/>
            <person name="Hugenholtz P."/>
            <person name="Stott M.B."/>
        </authorList>
    </citation>
    <scope>NUCLEOTIDE SEQUENCE [LARGE SCALE GENOMIC DNA]</scope>
    <source>
        <strain evidence="1 2">NGM72.4</strain>
    </source>
</reference>
<protein>
    <recommendedName>
        <fullName evidence="3">DUF4185 domain-containing protein</fullName>
    </recommendedName>
</protein>
<comment type="caution">
    <text evidence="1">The sequence shown here is derived from an EMBL/GenBank/DDBJ whole genome shotgun (WGS) entry which is preliminary data.</text>
</comment>